<accession>A0A2J6PRR9</accession>
<keyword evidence="4" id="KW-0804">Transcription</keyword>
<evidence type="ECO:0000256" key="4">
    <source>
        <dbReference type="ARBA" id="ARBA00023163"/>
    </source>
</evidence>
<dbReference type="GO" id="GO:0046982">
    <property type="term" value="F:protein heterodimerization activity"/>
    <property type="evidence" value="ECO:0007669"/>
    <property type="project" value="InterPro"/>
</dbReference>
<feature type="compositionally biased region" description="Gly residues" evidence="6">
    <location>
        <begin position="1"/>
        <end position="10"/>
    </location>
</feature>
<protein>
    <recommendedName>
        <fullName evidence="7">Transcription initiation factor TFIID subunit 12 domain-containing protein</fullName>
    </recommendedName>
</protein>
<evidence type="ECO:0000313" key="8">
    <source>
        <dbReference type="EMBL" id="PMD16691.1"/>
    </source>
</evidence>
<evidence type="ECO:0000259" key="7">
    <source>
        <dbReference type="Pfam" id="PF03847"/>
    </source>
</evidence>
<evidence type="ECO:0000313" key="9">
    <source>
        <dbReference type="Proteomes" id="UP000235672"/>
    </source>
</evidence>
<dbReference type="GO" id="GO:0000124">
    <property type="term" value="C:SAGA complex"/>
    <property type="evidence" value="ECO:0007669"/>
    <property type="project" value="InterPro"/>
</dbReference>
<dbReference type="OrthoDB" id="2193432at2759"/>
<feature type="compositionally biased region" description="Low complexity" evidence="6">
    <location>
        <begin position="386"/>
        <end position="404"/>
    </location>
</feature>
<keyword evidence="5" id="KW-0539">Nucleus</keyword>
<dbReference type="Pfam" id="PF03847">
    <property type="entry name" value="TFIID_20kDa"/>
    <property type="match status" value="1"/>
</dbReference>
<keyword evidence="9" id="KW-1185">Reference proteome</keyword>
<dbReference type="GO" id="GO:0003677">
    <property type="term" value="F:DNA binding"/>
    <property type="evidence" value="ECO:0007669"/>
    <property type="project" value="TreeGrafter"/>
</dbReference>
<dbReference type="GO" id="GO:0005669">
    <property type="term" value="C:transcription factor TFIID complex"/>
    <property type="evidence" value="ECO:0007669"/>
    <property type="project" value="InterPro"/>
</dbReference>
<feature type="compositionally biased region" description="Low complexity" evidence="6">
    <location>
        <begin position="248"/>
        <end position="282"/>
    </location>
</feature>
<feature type="compositionally biased region" description="Polar residues" evidence="6">
    <location>
        <begin position="286"/>
        <end position="297"/>
    </location>
</feature>
<feature type="compositionally biased region" description="Basic and acidic residues" evidence="6">
    <location>
        <begin position="223"/>
        <end position="241"/>
    </location>
</feature>
<feature type="region of interest" description="Disordered" evidence="6">
    <location>
        <begin position="315"/>
        <end position="342"/>
    </location>
</feature>
<feature type="region of interest" description="Disordered" evidence="6">
    <location>
        <begin position="457"/>
        <end position="483"/>
    </location>
</feature>
<sequence length="623" mass="66831">MNNSGQGGQPGQPSNAQQQQMMQLQQAQAQAQAQGQQPKRQITMFRPEQMRALPEQFTAEEKAKWEQGLRQLWGQIDKNPADSQPHQEAKRKLFEFSKTLTAKLAAAQRAAQQAGSARPPSQGQPQQAQGEGSGGSQNAAQQPRPQPKISPKLMEHVSNFPYVLPPQLTAGTPDAAKWLQDAKSRYLKALVAMEQSAARVQAMDNHIQKRKDDGNPLSPEEEKDLKEKREQSQKGHAEAKSFVDGFRQQQTAQRNAQIAANQQGNAAQQGAGNAAANAGQAAPTRPQMNPQQVPNPALQNTQTVNAAIEAARNQQMNGGRPQGPQGMANQAAPSAQNMPQQAQNIKTEAGVPPQINTAVSQMQHANQARSMNSPQSAVPQSAVPRSAGPPQSATSQAQQQIPTALSHSDALHQAARSYSTGQPSSANVMGHSHPSVSQPRESQNIITNKMPIPKHLPERAAAPPQPVAMPQARPTLSGGPSNSGNGVLAQPVVPRTPMINLDHNSDGVLTKKKLDELVRQVTGGGQGEGECLASDVETSILQVADNFVDQVLQAACKNAKERGSKVLEIRDIQLTLERGYNIRIPGYASDEIRTVRKIQPSPAWIAKMSAVQAAKVTGGKNSD</sequence>
<organism evidence="8 9">
    <name type="scientific">Hyaloscypha hepaticicola</name>
    <dbReference type="NCBI Taxonomy" id="2082293"/>
    <lineage>
        <taxon>Eukaryota</taxon>
        <taxon>Fungi</taxon>
        <taxon>Dikarya</taxon>
        <taxon>Ascomycota</taxon>
        <taxon>Pezizomycotina</taxon>
        <taxon>Leotiomycetes</taxon>
        <taxon>Helotiales</taxon>
        <taxon>Hyaloscyphaceae</taxon>
        <taxon>Hyaloscypha</taxon>
    </lineage>
</organism>
<feature type="region of interest" description="Disordered" evidence="6">
    <location>
        <begin position="105"/>
        <end position="154"/>
    </location>
</feature>
<dbReference type="PANTHER" id="PTHR12264:SF21">
    <property type="entry name" value="TRANSCRIPTION INITIATION FACTOR TFIID SUBUNIT 12"/>
    <property type="match status" value="1"/>
</dbReference>
<dbReference type="AlphaFoldDB" id="A0A2J6PRR9"/>
<dbReference type="InterPro" id="IPR009072">
    <property type="entry name" value="Histone-fold"/>
</dbReference>
<dbReference type="GO" id="GO:0051123">
    <property type="term" value="P:RNA polymerase II preinitiation complex assembly"/>
    <property type="evidence" value="ECO:0007669"/>
    <property type="project" value="TreeGrafter"/>
</dbReference>
<feature type="compositionally biased region" description="Polar residues" evidence="6">
    <location>
        <begin position="416"/>
        <end position="427"/>
    </location>
</feature>
<proteinExistence type="inferred from homology"/>
<dbReference type="STRING" id="1745343.A0A2J6PRR9"/>
<evidence type="ECO:0000256" key="3">
    <source>
        <dbReference type="ARBA" id="ARBA00023015"/>
    </source>
</evidence>
<keyword evidence="3" id="KW-0805">Transcription regulation</keyword>
<comment type="subcellular location">
    <subcellularLocation>
        <location evidence="1">Nucleus</location>
    </subcellularLocation>
</comment>
<feature type="region of interest" description="Disordered" evidence="6">
    <location>
        <begin position="1"/>
        <end position="63"/>
    </location>
</feature>
<feature type="region of interest" description="Disordered" evidence="6">
    <location>
        <begin position="198"/>
        <end position="297"/>
    </location>
</feature>
<dbReference type="InterPro" id="IPR003228">
    <property type="entry name" value="TFIID_TAF12_dom"/>
</dbReference>
<dbReference type="PANTHER" id="PTHR12264">
    <property type="entry name" value="TRANSCRIPTION INITIATION FACTOR TFIID SUBUNIT 12"/>
    <property type="match status" value="1"/>
</dbReference>
<comment type="similarity">
    <text evidence="2">Belongs to the TAF12 family.</text>
</comment>
<dbReference type="SUPFAM" id="SSF47113">
    <property type="entry name" value="Histone-fold"/>
    <property type="match status" value="1"/>
</dbReference>
<dbReference type="GO" id="GO:0017025">
    <property type="term" value="F:TBP-class protein binding"/>
    <property type="evidence" value="ECO:0007669"/>
    <property type="project" value="TreeGrafter"/>
</dbReference>
<gene>
    <name evidence="8" type="ORF">NA56DRAFT_308341</name>
</gene>
<dbReference type="EMBL" id="KZ613504">
    <property type="protein sequence ID" value="PMD16691.1"/>
    <property type="molecule type" value="Genomic_DNA"/>
</dbReference>
<feature type="compositionally biased region" description="Low complexity" evidence="6">
    <location>
        <begin position="11"/>
        <end position="38"/>
    </location>
</feature>
<feature type="compositionally biased region" description="Polar residues" evidence="6">
    <location>
        <begin position="327"/>
        <end position="342"/>
    </location>
</feature>
<dbReference type="FunFam" id="1.10.20.10:FF:000037">
    <property type="entry name" value="Transcription initiation factor TFIID subunit 12"/>
    <property type="match status" value="1"/>
</dbReference>
<dbReference type="InterPro" id="IPR037794">
    <property type="entry name" value="TAF12"/>
</dbReference>
<feature type="compositionally biased region" description="Polar residues" evidence="6">
    <location>
        <begin position="361"/>
        <end position="379"/>
    </location>
</feature>
<feature type="compositionally biased region" description="Low complexity" evidence="6">
    <location>
        <begin position="105"/>
        <end position="143"/>
    </location>
</feature>
<dbReference type="Proteomes" id="UP000235672">
    <property type="component" value="Unassembled WGS sequence"/>
</dbReference>
<evidence type="ECO:0000256" key="6">
    <source>
        <dbReference type="SAM" id="MobiDB-lite"/>
    </source>
</evidence>
<feature type="domain" description="Transcription initiation factor TFIID subunit 12" evidence="7">
    <location>
        <begin position="510"/>
        <end position="582"/>
    </location>
</feature>
<evidence type="ECO:0000256" key="5">
    <source>
        <dbReference type="ARBA" id="ARBA00023242"/>
    </source>
</evidence>
<name>A0A2J6PRR9_9HELO</name>
<evidence type="ECO:0000256" key="1">
    <source>
        <dbReference type="ARBA" id="ARBA00004123"/>
    </source>
</evidence>
<reference evidence="8 9" key="1">
    <citation type="submission" date="2016-05" db="EMBL/GenBank/DDBJ databases">
        <title>A degradative enzymes factory behind the ericoid mycorrhizal symbiosis.</title>
        <authorList>
            <consortium name="DOE Joint Genome Institute"/>
            <person name="Martino E."/>
            <person name="Morin E."/>
            <person name="Grelet G."/>
            <person name="Kuo A."/>
            <person name="Kohler A."/>
            <person name="Daghino S."/>
            <person name="Barry K."/>
            <person name="Choi C."/>
            <person name="Cichocki N."/>
            <person name="Clum A."/>
            <person name="Copeland A."/>
            <person name="Hainaut M."/>
            <person name="Haridas S."/>
            <person name="Labutti K."/>
            <person name="Lindquist E."/>
            <person name="Lipzen A."/>
            <person name="Khouja H.-R."/>
            <person name="Murat C."/>
            <person name="Ohm R."/>
            <person name="Olson A."/>
            <person name="Spatafora J."/>
            <person name="Veneault-Fourrey C."/>
            <person name="Henrissat B."/>
            <person name="Grigoriev I."/>
            <person name="Martin F."/>
            <person name="Perotto S."/>
        </authorList>
    </citation>
    <scope>NUCLEOTIDE SEQUENCE [LARGE SCALE GENOMIC DNA]</scope>
    <source>
        <strain evidence="8 9">UAMH 7357</strain>
    </source>
</reference>
<dbReference type="Gene3D" id="1.10.20.10">
    <property type="entry name" value="Histone, subunit A"/>
    <property type="match status" value="1"/>
</dbReference>
<feature type="region of interest" description="Disordered" evidence="6">
    <location>
        <begin position="361"/>
        <end position="441"/>
    </location>
</feature>
<dbReference type="CDD" id="cd07981">
    <property type="entry name" value="HFD_TAF12"/>
    <property type="match status" value="1"/>
</dbReference>
<evidence type="ECO:0000256" key="2">
    <source>
        <dbReference type="ARBA" id="ARBA00007530"/>
    </source>
</evidence>